<gene>
    <name evidence="8" type="ORF">GFD30_19535</name>
</gene>
<feature type="active site" description="Charge relay system" evidence="4 5">
    <location>
        <position position="279"/>
    </location>
</feature>
<feature type="compositionally biased region" description="Basic and acidic residues" evidence="6">
    <location>
        <begin position="318"/>
        <end position="331"/>
    </location>
</feature>
<dbReference type="Pfam" id="PF00082">
    <property type="entry name" value="Peptidase_S8"/>
    <property type="match status" value="1"/>
</dbReference>
<dbReference type="EMBL" id="WIAO01000028">
    <property type="protein sequence ID" value="MQM27741.1"/>
    <property type="molecule type" value="Genomic_DNA"/>
</dbReference>
<keyword evidence="2 5" id="KW-0378">Hydrolase</keyword>
<dbReference type="SUPFAM" id="SSF49785">
    <property type="entry name" value="Galactose-binding domain-like"/>
    <property type="match status" value="1"/>
</dbReference>
<dbReference type="PROSITE" id="PS00138">
    <property type="entry name" value="SUBTILASE_SER"/>
    <property type="match status" value="1"/>
</dbReference>
<dbReference type="InterPro" id="IPR008979">
    <property type="entry name" value="Galactose-bd-like_sf"/>
</dbReference>
<dbReference type="CDD" id="cd04842">
    <property type="entry name" value="Peptidases_S8_Kp43_protease"/>
    <property type="match status" value="1"/>
</dbReference>
<keyword evidence="1 5" id="KW-0645">Protease</keyword>
<feature type="active site" description="Charge relay system" evidence="4 5">
    <location>
        <position position="331"/>
    </location>
</feature>
<dbReference type="InterPro" id="IPR023828">
    <property type="entry name" value="Peptidase_S8_Ser-AS"/>
</dbReference>
<dbReference type="InterPro" id="IPR036852">
    <property type="entry name" value="Peptidase_S8/S53_dom_sf"/>
</dbReference>
<dbReference type="AlphaFoldDB" id="A0A6L5GDV2"/>
<organism evidence="8 9">
    <name type="scientific">Glycomyces albidus</name>
    <dbReference type="NCBI Taxonomy" id="2656774"/>
    <lineage>
        <taxon>Bacteria</taxon>
        <taxon>Bacillati</taxon>
        <taxon>Actinomycetota</taxon>
        <taxon>Actinomycetes</taxon>
        <taxon>Glycomycetales</taxon>
        <taxon>Glycomycetaceae</taxon>
        <taxon>Glycomyces</taxon>
    </lineage>
</organism>
<evidence type="ECO:0000256" key="4">
    <source>
        <dbReference type="PIRSR" id="PIRSR615500-1"/>
    </source>
</evidence>
<dbReference type="PROSITE" id="PS51892">
    <property type="entry name" value="SUBTILASE"/>
    <property type="match status" value="1"/>
</dbReference>
<dbReference type="PRINTS" id="PR00723">
    <property type="entry name" value="SUBTILISIN"/>
</dbReference>
<dbReference type="InterPro" id="IPR022398">
    <property type="entry name" value="Peptidase_S8_His-AS"/>
</dbReference>
<dbReference type="GO" id="GO:0004252">
    <property type="term" value="F:serine-type endopeptidase activity"/>
    <property type="evidence" value="ECO:0007669"/>
    <property type="project" value="UniProtKB-UniRule"/>
</dbReference>
<name>A0A6L5GDV2_9ACTN</name>
<evidence type="ECO:0000313" key="8">
    <source>
        <dbReference type="EMBL" id="MQM27741.1"/>
    </source>
</evidence>
<comment type="similarity">
    <text evidence="5">Belongs to the peptidase S8 family.</text>
</comment>
<dbReference type="InterPro" id="IPR034058">
    <property type="entry name" value="TagA/B/C/D_pept_dom"/>
</dbReference>
<evidence type="ECO:0000256" key="6">
    <source>
        <dbReference type="SAM" id="MobiDB-lite"/>
    </source>
</evidence>
<dbReference type="GO" id="GO:0006508">
    <property type="term" value="P:proteolysis"/>
    <property type="evidence" value="ECO:0007669"/>
    <property type="project" value="UniProtKB-KW"/>
</dbReference>
<dbReference type="RefSeq" id="WP_153026864.1">
    <property type="nucleotide sequence ID" value="NZ_WIAO01000028.1"/>
</dbReference>
<reference evidence="8 9" key="1">
    <citation type="submission" date="2019-10" db="EMBL/GenBank/DDBJ databases">
        <title>Glycomyces albidus sp. nov., a novel actinomycete isolated from rhizosphere soil of wheat (Triticum aestivum L.).</title>
        <authorList>
            <person name="Qian L."/>
        </authorList>
    </citation>
    <scope>NUCLEOTIDE SEQUENCE [LARGE SCALE GENOMIC DNA]</scope>
    <source>
        <strain evidence="8 9">NEAU-7082</strain>
    </source>
</reference>
<feature type="domain" description="Peptidase S8/S53" evidence="7">
    <location>
        <begin position="270"/>
        <end position="632"/>
    </location>
</feature>
<dbReference type="Gene3D" id="2.60.120.380">
    <property type="match status" value="1"/>
</dbReference>
<evidence type="ECO:0000256" key="5">
    <source>
        <dbReference type="PROSITE-ProRule" id="PRU01240"/>
    </source>
</evidence>
<dbReference type="InterPro" id="IPR051048">
    <property type="entry name" value="Peptidase_S8/S53_subtilisin"/>
</dbReference>
<proteinExistence type="inferred from homology"/>
<dbReference type="Proteomes" id="UP000477750">
    <property type="component" value="Unassembled WGS sequence"/>
</dbReference>
<evidence type="ECO:0000256" key="3">
    <source>
        <dbReference type="ARBA" id="ARBA00022825"/>
    </source>
</evidence>
<evidence type="ECO:0000256" key="1">
    <source>
        <dbReference type="ARBA" id="ARBA00022670"/>
    </source>
</evidence>
<evidence type="ECO:0000259" key="7">
    <source>
        <dbReference type="Pfam" id="PF00082"/>
    </source>
</evidence>
<dbReference type="PANTHER" id="PTHR43399">
    <property type="entry name" value="SUBTILISIN-RELATED"/>
    <property type="match status" value="1"/>
</dbReference>
<sequence length="816" mass="84705">MPKLLVTLRAADDRDAVRDTGAEVLAEYPDTLLVSTTAAQARDLADRGVETAPLPEQPVQTAGAVFAFDAAVGAQERVTLEPEPGRTAYWLVKLIGPPTADWLAELADAGAEIHGSLSGFTLLVGALPEHVDAIRALPRVEEVTPYRPAMKVSPKLHDRPRRELDAAHLAAVDPGAFADDVLQMVEVAVFPGEDTGELVRRIRRSGGTVLTVLPSSVVASLPRTVIADLAGLQGVQAIVPYTFSQTSNDRATAVMGVPDDRVFSGLALTGEGQIVAVADTGLDNGDPETAHPDVRGRIAGITSWPTRTVLAPFTNDPPGHDDGPADIDSGHGTHVAGSAVGNGEAARLAGAGPVPAGVAPGAQVFFQAVNQRVRWKTRAELAAAGLQPFTFPWPPPESGLYGIPGDIAALFAEAYDAGARIHTNSWGAPLAGEYSQNARAVDAFTWTHPDMLVLFAAGNDGEDADADGQIDRDSMGSPGTAKNCLTVGATENDRPAGSDPEPGLDRDWSDWSAYPKLAAAGHVSDNIDGMAAFSSRGPTDDLRIKPDVVAPGTNVLSLLSSVYDGDGEPLWGRLPDDHPLRDRYCWSGGTSMATPLVAGAAALVRQRLAAAGHLEDGRRPSGALLKALLVNGSVPIGGQYPGEVPAGPNPVSGFGRVDVAAAVGGTADTDARHRIGFADAPAHAVATGEIRAFRLRAADPGQPLKATLAWTDAPALEGLGGLVNELYLQLETPSGAILNWDDNPVTRVTNNVQQITVAAPEAGAYTLRVRGVSVTQHSPGAAPTGGLRQDFALAVANAAPEDGGGEALWHLEPATG</sequence>
<comment type="caution">
    <text evidence="8">The sequence shown here is derived from an EMBL/GenBank/DDBJ whole genome shotgun (WGS) entry which is preliminary data.</text>
</comment>
<dbReference type="Gene3D" id="3.40.50.200">
    <property type="entry name" value="Peptidase S8/S53 domain"/>
    <property type="match status" value="1"/>
</dbReference>
<dbReference type="SUPFAM" id="SSF52743">
    <property type="entry name" value="Subtilisin-like"/>
    <property type="match status" value="1"/>
</dbReference>
<dbReference type="PANTHER" id="PTHR43399:SF5">
    <property type="entry name" value="PEPTIDASE S8 FAMILY WITH PROTEASE-ASSOCIATED DOMAIN"/>
    <property type="match status" value="1"/>
</dbReference>
<accession>A0A6L5GDV2</accession>
<dbReference type="InterPro" id="IPR015500">
    <property type="entry name" value="Peptidase_S8_subtilisin-rel"/>
</dbReference>
<dbReference type="PROSITE" id="PS00137">
    <property type="entry name" value="SUBTILASE_HIS"/>
    <property type="match status" value="1"/>
</dbReference>
<evidence type="ECO:0000313" key="9">
    <source>
        <dbReference type="Proteomes" id="UP000477750"/>
    </source>
</evidence>
<feature type="region of interest" description="Disordered" evidence="6">
    <location>
        <begin position="313"/>
        <end position="338"/>
    </location>
</feature>
<keyword evidence="9" id="KW-1185">Reference proteome</keyword>
<keyword evidence="3 5" id="KW-0720">Serine protease</keyword>
<protein>
    <submittedName>
        <fullName evidence="8">S8 family serine peptidase</fullName>
    </submittedName>
</protein>
<evidence type="ECO:0000256" key="2">
    <source>
        <dbReference type="ARBA" id="ARBA00022801"/>
    </source>
</evidence>
<dbReference type="InterPro" id="IPR000209">
    <property type="entry name" value="Peptidase_S8/S53_dom"/>
</dbReference>
<feature type="active site" description="Charge relay system" evidence="4 5">
    <location>
        <position position="591"/>
    </location>
</feature>